<keyword evidence="3" id="KW-1185">Reference proteome</keyword>
<proteinExistence type="predicted"/>
<gene>
    <name evidence="2" type="ORF">ACFO8L_10735</name>
</gene>
<dbReference type="EMBL" id="JBHSFN010000005">
    <property type="protein sequence ID" value="MFC4586551.1"/>
    <property type="molecule type" value="Genomic_DNA"/>
</dbReference>
<keyword evidence="1" id="KW-0812">Transmembrane</keyword>
<accession>A0ABV9EAI7</accession>
<sequence length="683" mass="73186">MELEDLSEAERRVLEAFPGGREVSFMTGRAEEDLPMDGGGWGPGRTVRASVIAALLLGDDAPVAHRIPALRVSGVRVSGRLELAYSTVRHSARFSHCYFEQEPSLYWARCTQLNFRGSYLPGLSCSNAQIEGHLRLEQCVMTGPLRLRGAHIVGGLMLTGAQLTGPRGVALYGERLHVGRDLSAGDGFTAAGEVRLLNATVEGTTYLDGARITCRRKAALVLDSMVAEGGLYCRGARIVGQVSARHARFTGPVILSGSRLSNPGERALRATRLTADGGMHLDYGFTAEGAIRLTRSRVGRQLSFDKAVLIHPEGEALQAEDLVVDGTLTCKGLGARGTLYLSQAHITGSANFSGATLSAPHGVALHAHGMTVDGTLACEGGFHAEGKIDLRDARIGKGLDMTGAHVSNPGGVALDASGVAVGGGMSCDRGFTAEGETVLVGARIGRHLHFSGAKLSAPGARALWAWQLEAREVFLRPRAPIEGIVDLRHARIGVLRDDPETWSPLRQDGLSYEALDPGLPAARRLPWLSADPDGYLPQPYEQLAATYRRLGNDTDARTVLLAKHRRRRLTLPLYARFWGFLQDWTVGYGYRPARAGFWLMALLLLGTAAFAMHEPPRVEAGKGPAFNAAMYTLDLLLPLIDFGQEKAFQPAGGGQWGAYGLIVAGWILATTIAAGITRALSRQ</sequence>
<feature type="transmembrane region" description="Helical" evidence="1">
    <location>
        <begin position="656"/>
        <end position="680"/>
    </location>
</feature>
<name>A0ABV9EAI7_9ACTN</name>
<reference evidence="3" key="1">
    <citation type="journal article" date="2019" name="Int. J. Syst. Evol. Microbiol.">
        <title>The Global Catalogue of Microorganisms (GCM) 10K type strain sequencing project: providing services to taxonomists for standard genome sequencing and annotation.</title>
        <authorList>
            <consortium name="The Broad Institute Genomics Platform"/>
            <consortium name="The Broad Institute Genome Sequencing Center for Infectious Disease"/>
            <person name="Wu L."/>
            <person name="Ma J."/>
        </authorList>
    </citation>
    <scope>NUCLEOTIDE SEQUENCE [LARGE SCALE GENOMIC DNA]</scope>
    <source>
        <strain evidence="3">CCUG 49560</strain>
    </source>
</reference>
<evidence type="ECO:0000256" key="1">
    <source>
        <dbReference type="SAM" id="Phobius"/>
    </source>
</evidence>
<evidence type="ECO:0000313" key="2">
    <source>
        <dbReference type="EMBL" id="MFC4586551.1"/>
    </source>
</evidence>
<keyword evidence="1" id="KW-1133">Transmembrane helix</keyword>
<protein>
    <recommendedName>
        <fullName evidence="4">Oxidoreductase</fullName>
    </recommendedName>
</protein>
<organism evidence="2 3">
    <name type="scientific">Sphaerisporangium corydalis</name>
    <dbReference type="NCBI Taxonomy" id="1441875"/>
    <lineage>
        <taxon>Bacteria</taxon>
        <taxon>Bacillati</taxon>
        <taxon>Actinomycetota</taxon>
        <taxon>Actinomycetes</taxon>
        <taxon>Streptosporangiales</taxon>
        <taxon>Streptosporangiaceae</taxon>
        <taxon>Sphaerisporangium</taxon>
    </lineage>
</organism>
<dbReference type="Proteomes" id="UP001595891">
    <property type="component" value="Unassembled WGS sequence"/>
</dbReference>
<dbReference type="RefSeq" id="WP_262841440.1">
    <property type="nucleotide sequence ID" value="NZ_JANZYP010000005.1"/>
</dbReference>
<comment type="caution">
    <text evidence="2">The sequence shown here is derived from an EMBL/GenBank/DDBJ whole genome shotgun (WGS) entry which is preliminary data.</text>
</comment>
<evidence type="ECO:0000313" key="3">
    <source>
        <dbReference type="Proteomes" id="UP001595891"/>
    </source>
</evidence>
<evidence type="ECO:0008006" key="4">
    <source>
        <dbReference type="Google" id="ProtNLM"/>
    </source>
</evidence>
<keyword evidence="1" id="KW-0472">Membrane</keyword>